<feature type="domain" description="Ancillary SecYEG translocon subunit/Cell division coordinator CpoB TPR" evidence="2">
    <location>
        <begin position="41"/>
        <end position="210"/>
    </location>
</feature>
<name>A0A3N1VLG0_9BACT</name>
<evidence type="ECO:0000256" key="1">
    <source>
        <dbReference type="SAM" id="Phobius"/>
    </source>
</evidence>
<evidence type="ECO:0000313" key="3">
    <source>
        <dbReference type="EMBL" id="ROR01801.1"/>
    </source>
</evidence>
<sequence length="228" mass="25361">MGAKKIKVRKKDMQKADEILSLSQRVLEWGRRHTTLILGAVGGLVVVVLVSWAVEVHSDMKERRAQRELAALWRDTEALDPKDEAALNEHLSRLQSVAEKHDGTAAAGGAALTMTRLLFENGRYGEALQWYDRAGKNFSKEGTVDIIMSYGRMMCLESLGRVDEALSGWAALADTVEGGLKREALWHQARLTAIKGDREKARQIYDAALAVKGFYPDDALLRAEKSRL</sequence>
<keyword evidence="1" id="KW-0812">Transmembrane</keyword>
<dbReference type="InterPro" id="IPR011990">
    <property type="entry name" value="TPR-like_helical_dom_sf"/>
</dbReference>
<proteinExistence type="predicted"/>
<dbReference type="RefSeq" id="WP_123289495.1">
    <property type="nucleotide sequence ID" value="NZ_RJVA01000010.1"/>
</dbReference>
<evidence type="ECO:0000259" key="2">
    <source>
        <dbReference type="Pfam" id="PF09976"/>
    </source>
</evidence>
<keyword evidence="1" id="KW-0472">Membrane</keyword>
<dbReference type="Gene3D" id="1.25.40.10">
    <property type="entry name" value="Tetratricopeptide repeat domain"/>
    <property type="match status" value="1"/>
</dbReference>
<gene>
    <name evidence="3" type="ORF">EDC27_0989</name>
</gene>
<comment type="caution">
    <text evidence="3">The sequence shown here is derived from an EMBL/GenBank/DDBJ whole genome shotgun (WGS) entry which is preliminary data.</text>
</comment>
<keyword evidence="1" id="KW-1133">Transmembrane helix</keyword>
<protein>
    <submittedName>
        <fullName evidence="3">Tetratricopeptide repeat protein</fullName>
    </submittedName>
</protein>
<dbReference type="AlphaFoldDB" id="A0A3N1VLG0"/>
<keyword evidence="4" id="KW-1185">Reference proteome</keyword>
<accession>A0A3N1VLG0</accession>
<evidence type="ECO:0000313" key="4">
    <source>
        <dbReference type="Proteomes" id="UP000276223"/>
    </source>
</evidence>
<feature type="transmembrane region" description="Helical" evidence="1">
    <location>
        <begin position="35"/>
        <end position="54"/>
    </location>
</feature>
<dbReference type="OrthoDB" id="5514153at2"/>
<reference evidence="3 4" key="1">
    <citation type="submission" date="2018-11" db="EMBL/GenBank/DDBJ databases">
        <title>Genomic Encyclopedia of Type Strains, Phase IV (KMG-IV): sequencing the most valuable type-strain genomes for metagenomic binning, comparative biology and taxonomic classification.</title>
        <authorList>
            <person name="Goeker M."/>
        </authorList>
    </citation>
    <scope>NUCLEOTIDE SEQUENCE [LARGE SCALE GENOMIC DNA]</scope>
    <source>
        <strain evidence="3 4">DSM 22027</strain>
    </source>
</reference>
<organism evidence="3 4">
    <name type="scientific">Desulfosoma caldarium</name>
    <dbReference type="NCBI Taxonomy" id="610254"/>
    <lineage>
        <taxon>Bacteria</taxon>
        <taxon>Pseudomonadati</taxon>
        <taxon>Thermodesulfobacteriota</taxon>
        <taxon>Syntrophobacteria</taxon>
        <taxon>Syntrophobacterales</taxon>
        <taxon>Syntrophobacteraceae</taxon>
        <taxon>Desulfosoma</taxon>
    </lineage>
</organism>
<dbReference type="EMBL" id="RJVA01000010">
    <property type="protein sequence ID" value="ROR01801.1"/>
    <property type="molecule type" value="Genomic_DNA"/>
</dbReference>
<dbReference type="Pfam" id="PF09976">
    <property type="entry name" value="TPR_21"/>
    <property type="match status" value="1"/>
</dbReference>
<dbReference type="InterPro" id="IPR018704">
    <property type="entry name" value="SecYEG/CpoB_TPR"/>
</dbReference>
<dbReference type="SUPFAM" id="SSF48452">
    <property type="entry name" value="TPR-like"/>
    <property type="match status" value="1"/>
</dbReference>
<dbReference type="Proteomes" id="UP000276223">
    <property type="component" value="Unassembled WGS sequence"/>
</dbReference>